<organism evidence="2 3">
    <name type="scientific">Dioscorea zingiberensis</name>
    <dbReference type="NCBI Taxonomy" id="325984"/>
    <lineage>
        <taxon>Eukaryota</taxon>
        <taxon>Viridiplantae</taxon>
        <taxon>Streptophyta</taxon>
        <taxon>Embryophyta</taxon>
        <taxon>Tracheophyta</taxon>
        <taxon>Spermatophyta</taxon>
        <taxon>Magnoliopsida</taxon>
        <taxon>Liliopsida</taxon>
        <taxon>Dioscoreales</taxon>
        <taxon>Dioscoreaceae</taxon>
        <taxon>Dioscorea</taxon>
    </lineage>
</organism>
<dbReference type="Gene3D" id="3.40.50.720">
    <property type="entry name" value="NAD(P)-binding Rossmann-like Domain"/>
    <property type="match status" value="1"/>
</dbReference>
<reference evidence="2" key="2">
    <citation type="journal article" date="2022" name="Hortic Res">
        <title>The genome of Dioscorea zingiberensis sheds light on the biosynthesis, origin and evolution of the medicinally important diosgenin saponins.</title>
        <authorList>
            <person name="Li Y."/>
            <person name="Tan C."/>
            <person name="Li Z."/>
            <person name="Guo J."/>
            <person name="Li S."/>
            <person name="Chen X."/>
            <person name="Wang C."/>
            <person name="Dai X."/>
            <person name="Yang H."/>
            <person name="Song W."/>
            <person name="Hou L."/>
            <person name="Xu J."/>
            <person name="Tong Z."/>
            <person name="Xu A."/>
            <person name="Yuan X."/>
            <person name="Wang W."/>
            <person name="Yang Q."/>
            <person name="Chen L."/>
            <person name="Sun Z."/>
            <person name="Wang K."/>
            <person name="Pan B."/>
            <person name="Chen J."/>
            <person name="Bao Y."/>
            <person name="Liu F."/>
            <person name="Qi X."/>
            <person name="Gang D.R."/>
            <person name="Wen J."/>
            <person name="Li J."/>
        </authorList>
    </citation>
    <scope>NUCLEOTIDE SEQUENCE</scope>
    <source>
        <strain evidence="2">Dzin_1.0</strain>
    </source>
</reference>
<proteinExistence type="predicted"/>
<dbReference type="AlphaFoldDB" id="A0A9D5CZI6"/>
<dbReference type="Proteomes" id="UP001085076">
    <property type="component" value="Miscellaneous, Linkage group lg02"/>
</dbReference>
<feature type="region of interest" description="Disordered" evidence="1">
    <location>
        <begin position="237"/>
        <end position="268"/>
    </location>
</feature>
<name>A0A9D5CZI6_9LILI</name>
<feature type="compositionally biased region" description="Basic and acidic residues" evidence="1">
    <location>
        <begin position="258"/>
        <end position="268"/>
    </location>
</feature>
<protein>
    <submittedName>
        <fullName evidence="2">Uncharacterized protein</fullName>
    </submittedName>
</protein>
<gene>
    <name evidence="2" type="ORF">J5N97_010087</name>
</gene>
<comment type="caution">
    <text evidence="2">The sequence shown here is derived from an EMBL/GenBank/DDBJ whole genome shotgun (WGS) entry which is preliminary data.</text>
</comment>
<evidence type="ECO:0000313" key="2">
    <source>
        <dbReference type="EMBL" id="KAJ0981832.1"/>
    </source>
</evidence>
<dbReference type="OrthoDB" id="2129491at2759"/>
<dbReference type="PANTHER" id="PTHR46368">
    <property type="match status" value="1"/>
</dbReference>
<evidence type="ECO:0000313" key="3">
    <source>
        <dbReference type="Proteomes" id="UP001085076"/>
    </source>
</evidence>
<accession>A0A9D5CZI6</accession>
<dbReference type="InterPro" id="IPR036291">
    <property type="entry name" value="NAD(P)-bd_dom_sf"/>
</dbReference>
<dbReference type="PANTHER" id="PTHR46368:SF4">
    <property type="entry name" value="OS10G0403700 PROTEIN"/>
    <property type="match status" value="1"/>
</dbReference>
<reference evidence="2" key="1">
    <citation type="submission" date="2021-03" db="EMBL/GenBank/DDBJ databases">
        <authorList>
            <person name="Li Z."/>
            <person name="Yang C."/>
        </authorList>
    </citation>
    <scope>NUCLEOTIDE SEQUENCE</scope>
    <source>
        <strain evidence="2">Dzin_1.0</strain>
        <tissue evidence="2">Leaf</tissue>
    </source>
</reference>
<dbReference type="EMBL" id="JAGGNH010000002">
    <property type="protein sequence ID" value="KAJ0981832.1"/>
    <property type="molecule type" value="Genomic_DNA"/>
</dbReference>
<dbReference type="SUPFAM" id="SSF51735">
    <property type="entry name" value="NAD(P)-binding Rossmann-fold domains"/>
    <property type="match status" value="1"/>
</dbReference>
<sequence>MAENQTLTIRFGIIGCAEIARKVSRAITLSPNATVVAVGIRDGNKARRFISANGLREGTRANGSYEVLLDDESVDASPSDGEDEGALIRFRAIWAAQSNFLLSIIRSKQNFKSFPLNPGLATPSATVGEISVIRAAIAEELAEEHAEGQGDVDLKELMHMSVEKIVEGRITGGGGQENKDGYNYKTREGKKKAVSFQEEKKKKPSNWFQMNAADASDGEFAATVAAAAYAIAELEEERSMNRKNSVEGLQGSLTKMKSGKEETMGNST</sequence>
<evidence type="ECO:0000256" key="1">
    <source>
        <dbReference type="SAM" id="MobiDB-lite"/>
    </source>
</evidence>
<keyword evidence="3" id="KW-1185">Reference proteome</keyword>